<feature type="transmembrane region" description="Helical" evidence="1">
    <location>
        <begin position="76"/>
        <end position="94"/>
    </location>
</feature>
<accession>A0AAX4IX81</accession>
<dbReference type="AlphaFoldDB" id="A0AAX4IX81"/>
<dbReference type="RefSeq" id="XP_062785017.1">
    <property type="nucleotide sequence ID" value="XM_062928966.1"/>
</dbReference>
<proteinExistence type="predicted"/>
<reference evidence="3" key="1">
    <citation type="journal article" date="2023" name="bioRxiv">
        <title>Complete genome of the Medicago anthracnose fungus, Colletotrichum destructivum, reveals a mini-chromosome-like region within a core chromosome.</title>
        <authorList>
            <person name="Lapalu N."/>
            <person name="Simon A."/>
            <person name="Lu A."/>
            <person name="Plaumann P.-L."/>
            <person name="Amselem J."/>
            <person name="Pigne S."/>
            <person name="Auger A."/>
            <person name="Koch C."/>
            <person name="Dallery J.-F."/>
            <person name="O'Connell R.J."/>
        </authorList>
    </citation>
    <scope>NUCLEOTIDE SEQUENCE [LARGE SCALE GENOMIC DNA]</scope>
    <source>
        <strain evidence="3">CBS 520.97</strain>
    </source>
</reference>
<dbReference type="Proteomes" id="UP001322277">
    <property type="component" value="Chromosome 8"/>
</dbReference>
<evidence type="ECO:0000313" key="2">
    <source>
        <dbReference type="EMBL" id="WQF87796.1"/>
    </source>
</evidence>
<keyword evidence="1" id="KW-1133">Transmembrane helix</keyword>
<sequence>MFETSRAQFFYLSLWDDASFNGMFAPLDTVTRTLLFPDNRHVRSTYTFLAPLDAQLTLLSAFYDVLTNSFTSGPRLLFFVIMYAITCTNLWALVESRRRGVRSWFLRYPAWAMVLCNANRAAIAMPLYL</sequence>
<gene>
    <name evidence="2" type="ORF">CDEST_12810</name>
</gene>
<protein>
    <submittedName>
        <fullName evidence="2">Uncharacterized protein</fullName>
    </submittedName>
</protein>
<dbReference type="EMBL" id="CP137312">
    <property type="protein sequence ID" value="WQF87796.1"/>
    <property type="molecule type" value="Genomic_DNA"/>
</dbReference>
<name>A0AAX4IX81_9PEZI</name>
<keyword evidence="1" id="KW-0812">Transmembrane</keyword>
<evidence type="ECO:0000256" key="1">
    <source>
        <dbReference type="SAM" id="Phobius"/>
    </source>
</evidence>
<keyword evidence="3" id="KW-1185">Reference proteome</keyword>
<keyword evidence="1" id="KW-0472">Membrane</keyword>
<dbReference type="GeneID" id="87949310"/>
<dbReference type="KEGG" id="cdet:87949310"/>
<evidence type="ECO:0000313" key="3">
    <source>
        <dbReference type="Proteomes" id="UP001322277"/>
    </source>
</evidence>
<organism evidence="2 3">
    <name type="scientific">Colletotrichum destructivum</name>
    <dbReference type="NCBI Taxonomy" id="34406"/>
    <lineage>
        <taxon>Eukaryota</taxon>
        <taxon>Fungi</taxon>
        <taxon>Dikarya</taxon>
        <taxon>Ascomycota</taxon>
        <taxon>Pezizomycotina</taxon>
        <taxon>Sordariomycetes</taxon>
        <taxon>Hypocreomycetidae</taxon>
        <taxon>Glomerellales</taxon>
        <taxon>Glomerellaceae</taxon>
        <taxon>Colletotrichum</taxon>
        <taxon>Colletotrichum destructivum species complex</taxon>
    </lineage>
</organism>